<name>A0A380MVQ6_9GAMM</name>
<dbReference type="RefSeq" id="WP_072577263.1">
    <property type="nucleotide sequence ID" value="NZ_LWHB01000151.1"/>
</dbReference>
<feature type="transmembrane region" description="Helical" evidence="1">
    <location>
        <begin position="20"/>
        <end position="42"/>
    </location>
</feature>
<evidence type="ECO:0000256" key="1">
    <source>
        <dbReference type="SAM" id="Phobius"/>
    </source>
</evidence>
<keyword evidence="3" id="KW-1185">Reference proteome</keyword>
<dbReference type="EMBL" id="UHIC01000001">
    <property type="protein sequence ID" value="SUO96660.1"/>
    <property type="molecule type" value="Genomic_DNA"/>
</dbReference>
<organism evidence="2 3">
    <name type="scientific">Suttonella ornithocola</name>
    <dbReference type="NCBI Taxonomy" id="279832"/>
    <lineage>
        <taxon>Bacteria</taxon>
        <taxon>Pseudomonadati</taxon>
        <taxon>Pseudomonadota</taxon>
        <taxon>Gammaproteobacteria</taxon>
        <taxon>Cardiobacteriales</taxon>
        <taxon>Cardiobacteriaceae</taxon>
        <taxon>Suttonella</taxon>
    </lineage>
</organism>
<feature type="transmembrane region" description="Helical" evidence="1">
    <location>
        <begin position="127"/>
        <end position="160"/>
    </location>
</feature>
<dbReference type="Proteomes" id="UP000254601">
    <property type="component" value="Unassembled WGS sequence"/>
</dbReference>
<keyword evidence="1" id="KW-0812">Transmembrane</keyword>
<proteinExistence type="predicted"/>
<evidence type="ECO:0000313" key="2">
    <source>
        <dbReference type="EMBL" id="SUO96660.1"/>
    </source>
</evidence>
<dbReference type="Pfam" id="PF14348">
    <property type="entry name" value="DtrJ-like"/>
    <property type="match status" value="1"/>
</dbReference>
<reference evidence="2 3" key="1">
    <citation type="submission" date="2018-06" db="EMBL/GenBank/DDBJ databases">
        <authorList>
            <consortium name="Pathogen Informatics"/>
            <person name="Doyle S."/>
        </authorList>
    </citation>
    <scope>NUCLEOTIDE SEQUENCE [LARGE SCALE GENOMIC DNA]</scope>
    <source>
        <strain evidence="2 3">NCTC13337</strain>
    </source>
</reference>
<dbReference type="OrthoDB" id="8443503at2"/>
<accession>A0A380MVQ6</accession>
<keyword evidence="1" id="KW-0472">Membrane</keyword>
<evidence type="ECO:0000313" key="3">
    <source>
        <dbReference type="Proteomes" id="UP000254601"/>
    </source>
</evidence>
<keyword evidence="1" id="KW-1133">Transmembrane helix</keyword>
<dbReference type="InterPro" id="IPR022266">
    <property type="entry name" value="DtrJ-like"/>
</dbReference>
<sequence>MAEKKSSEKRGPGMLSPITFLLKLSFGIISFLIFTTIMSILLDWFGIFMGWWDTSHQLNVMKQEIAYLGKNFTTSIFGLPPADIAILIAAKIHDWLSLPNVIGNQQYGFMRHVSSVLKSIEPYWQNIVYSVMVTAIRCFIILLSTAFYVLVFFVAMIDGLVQRELRKVGGGLEHAQLFHHAKTWVGRVLVISPVLYLSWPNAVNPAWIVMPSAFLFGFTTYLTFSTYKKYL</sequence>
<feature type="transmembrane region" description="Helical" evidence="1">
    <location>
        <begin position="205"/>
        <end position="224"/>
    </location>
</feature>
<dbReference type="NCBIfam" id="TIGR03747">
    <property type="entry name" value="conj_TIGR03747"/>
    <property type="match status" value="1"/>
</dbReference>
<gene>
    <name evidence="2" type="ORF">NCTC13337_01960</name>
</gene>
<dbReference type="AlphaFoldDB" id="A0A380MVQ6"/>
<protein>
    <submittedName>
        <fullName evidence="2">Integrating conjugative element membrane protein, PFL_4697 family</fullName>
    </submittedName>
</protein>